<dbReference type="EMBL" id="AP024233">
    <property type="protein sequence ID" value="BCO08072.1"/>
    <property type="molecule type" value="Genomic_DNA"/>
</dbReference>
<sequence length="257" mass="28999">MISFRLEENSWQDVAAYLEDDNRIIIPVGSTEQHGTFAPLGTDTHVALAVAEEGAERSGVLMAPPLWYGWSPHHLVVPGTVSIRAEILIELFFDLVSSLARHGFRLFVVINGHRLVNIPWLQISAQRIQEELGVRVYLFDLAHMAKEVIAREQMGSIGHGDEQEISHMMHCSPELLRPDRFHDAPHPERTLYHLDPGSSRDSLCYVPATINDMEKLRERTGDTITGSPTRATPEKGRIYHQHLVSRLLELLQHLGNS</sequence>
<reference evidence="6" key="1">
    <citation type="submission" date="2020-12" db="EMBL/GenBank/DDBJ databases">
        <title>Desulfobium dissulfuricans gen. nov., sp. nov., a novel mesophilic, sulfate-reducing bacterium isolated from a deep-sea hydrothermal vent.</title>
        <authorList>
            <person name="Hashimoto Y."/>
            <person name="Tame A."/>
            <person name="Sawayama S."/>
            <person name="Miyazaki J."/>
            <person name="Takai K."/>
            <person name="Nakagawa S."/>
        </authorList>
    </citation>
    <scope>NUCLEOTIDE SEQUENCE</scope>
    <source>
        <strain evidence="6">GF1</strain>
    </source>
</reference>
<evidence type="ECO:0000256" key="4">
    <source>
        <dbReference type="ARBA" id="ARBA00022833"/>
    </source>
</evidence>
<comment type="cofactor">
    <cofactor evidence="1">
        <name>Zn(2+)</name>
        <dbReference type="ChEBI" id="CHEBI:29105"/>
    </cofactor>
</comment>
<dbReference type="Proteomes" id="UP001063350">
    <property type="component" value="Chromosome"/>
</dbReference>
<accession>A0A915U0C4</accession>
<dbReference type="InterPro" id="IPR003785">
    <property type="entry name" value="Creatininase/forma_Hydrolase"/>
</dbReference>
<dbReference type="Pfam" id="PF02633">
    <property type="entry name" value="Creatininase"/>
    <property type="match status" value="1"/>
</dbReference>
<dbReference type="Gene3D" id="3.40.50.10310">
    <property type="entry name" value="Creatininase"/>
    <property type="match status" value="1"/>
</dbReference>
<evidence type="ECO:0000256" key="5">
    <source>
        <dbReference type="ARBA" id="ARBA00024029"/>
    </source>
</evidence>
<dbReference type="SUPFAM" id="SSF102215">
    <property type="entry name" value="Creatininase"/>
    <property type="match status" value="1"/>
</dbReference>
<dbReference type="KEGG" id="ddu:GF1_04480"/>
<gene>
    <name evidence="6" type="ORF">GF1_04480</name>
</gene>
<keyword evidence="7" id="KW-1185">Reference proteome</keyword>
<dbReference type="GO" id="GO:0046872">
    <property type="term" value="F:metal ion binding"/>
    <property type="evidence" value="ECO:0007669"/>
    <property type="project" value="UniProtKB-KW"/>
</dbReference>
<evidence type="ECO:0000313" key="7">
    <source>
        <dbReference type="Proteomes" id="UP001063350"/>
    </source>
</evidence>
<name>A0A915U0C4_9BACT</name>
<dbReference type="InterPro" id="IPR024087">
    <property type="entry name" value="Creatininase-like_sf"/>
</dbReference>
<evidence type="ECO:0000256" key="2">
    <source>
        <dbReference type="ARBA" id="ARBA00022723"/>
    </source>
</evidence>
<evidence type="ECO:0000313" key="6">
    <source>
        <dbReference type="EMBL" id="BCO08072.1"/>
    </source>
</evidence>
<evidence type="ECO:0000256" key="3">
    <source>
        <dbReference type="ARBA" id="ARBA00022801"/>
    </source>
</evidence>
<dbReference type="RefSeq" id="WP_267928001.1">
    <property type="nucleotide sequence ID" value="NZ_AP024233.1"/>
</dbReference>
<keyword evidence="2" id="KW-0479">Metal-binding</keyword>
<keyword evidence="4" id="KW-0862">Zinc</keyword>
<dbReference type="PANTHER" id="PTHR35005">
    <property type="entry name" value="3-DEHYDRO-SCYLLO-INOSOSE HYDROLASE"/>
    <property type="match status" value="1"/>
</dbReference>
<proteinExistence type="inferred from homology"/>
<keyword evidence="3" id="KW-0378">Hydrolase</keyword>
<dbReference type="GO" id="GO:0016811">
    <property type="term" value="F:hydrolase activity, acting on carbon-nitrogen (but not peptide) bonds, in linear amides"/>
    <property type="evidence" value="ECO:0007669"/>
    <property type="project" value="TreeGrafter"/>
</dbReference>
<comment type="similarity">
    <text evidence="5">Belongs to the creatininase superfamily.</text>
</comment>
<evidence type="ECO:0008006" key="8">
    <source>
        <dbReference type="Google" id="ProtNLM"/>
    </source>
</evidence>
<dbReference type="PANTHER" id="PTHR35005:SF1">
    <property type="entry name" value="2-AMINO-5-FORMYLAMINO-6-RIBOSYLAMINOPYRIMIDIN-4(3H)-ONE 5'-MONOPHOSPHATE DEFORMYLASE"/>
    <property type="match status" value="1"/>
</dbReference>
<dbReference type="AlphaFoldDB" id="A0A915U0C4"/>
<evidence type="ECO:0000256" key="1">
    <source>
        <dbReference type="ARBA" id="ARBA00001947"/>
    </source>
</evidence>
<dbReference type="GO" id="GO:0009231">
    <property type="term" value="P:riboflavin biosynthetic process"/>
    <property type="evidence" value="ECO:0007669"/>
    <property type="project" value="TreeGrafter"/>
</dbReference>
<organism evidence="6 7">
    <name type="scientific">Desulfolithobacter dissulfuricans</name>
    <dbReference type="NCBI Taxonomy" id="2795293"/>
    <lineage>
        <taxon>Bacteria</taxon>
        <taxon>Pseudomonadati</taxon>
        <taxon>Thermodesulfobacteriota</taxon>
        <taxon>Desulfobulbia</taxon>
        <taxon>Desulfobulbales</taxon>
        <taxon>Desulfobulbaceae</taxon>
        <taxon>Desulfolithobacter</taxon>
    </lineage>
</organism>
<protein>
    <recommendedName>
        <fullName evidence="8">Creatininase</fullName>
    </recommendedName>
</protein>